<keyword evidence="2" id="KW-1185">Reference proteome</keyword>
<comment type="caution">
    <text evidence="1">The sequence shown here is derived from an EMBL/GenBank/DDBJ whole genome shotgun (WGS) entry which is preliminary data.</text>
</comment>
<gene>
    <name evidence="1" type="ORF">PXEA_LOCUS9513</name>
</gene>
<reference evidence="1" key="1">
    <citation type="submission" date="2018-11" db="EMBL/GenBank/DDBJ databases">
        <authorList>
            <consortium name="Pathogen Informatics"/>
        </authorList>
    </citation>
    <scope>NUCLEOTIDE SEQUENCE</scope>
</reference>
<evidence type="ECO:0000313" key="1">
    <source>
        <dbReference type="EMBL" id="VEL16073.1"/>
    </source>
</evidence>
<accession>A0A3S5FD17</accession>
<dbReference type="Proteomes" id="UP000784294">
    <property type="component" value="Unassembled WGS sequence"/>
</dbReference>
<dbReference type="AlphaFoldDB" id="A0A3S5FD17"/>
<name>A0A3S5FD17_9PLAT</name>
<protein>
    <submittedName>
        <fullName evidence="1">Uncharacterized protein</fullName>
    </submittedName>
</protein>
<organism evidence="1 2">
    <name type="scientific">Protopolystoma xenopodis</name>
    <dbReference type="NCBI Taxonomy" id="117903"/>
    <lineage>
        <taxon>Eukaryota</taxon>
        <taxon>Metazoa</taxon>
        <taxon>Spiralia</taxon>
        <taxon>Lophotrochozoa</taxon>
        <taxon>Platyhelminthes</taxon>
        <taxon>Monogenea</taxon>
        <taxon>Polyopisthocotylea</taxon>
        <taxon>Polystomatidea</taxon>
        <taxon>Polystomatidae</taxon>
        <taxon>Protopolystoma</taxon>
    </lineage>
</organism>
<sequence length="173" mass="19688">MYLATSIIYNNLLQQCINSGELPDAYGLPKTYKQDEASEKWCYRRLREDTGRLQDSDQVLATSLRSPCALGEEESLDVPVNNALEGKSLLLTCWIHSTKAPDSVVWRRSGSSVRTAISYFVFPLLQFASRFVNNRTWQTASPRDGARIKPVLWTPVLPRKSKRASTSRSRYQK</sequence>
<evidence type="ECO:0000313" key="2">
    <source>
        <dbReference type="Proteomes" id="UP000784294"/>
    </source>
</evidence>
<proteinExistence type="predicted"/>
<dbReference type="EMBL" id="CAAALY010027041">
    <property type="protein sequence ID" value="VEL16073.1"/>
    <property type="molecule type" value="Genomic_DNA"/>
</dbReference>